<name>A0ABX0EZQ6_9BACT</name>
<sequence length="63" mass="7532">MKRDKIYEDLHFSSDFSVEDWNALVKLKLGKYFSEESALEKNKEILRTEINTVLNVFDFRKTT</sequence>
<comment type="caution">
    <text evidence="1">The sequence shown here is derived from an EMBL/GenBank/DDBJ whole genome shotgun (WGS) entry which is preliminary data.</text>
</comment>
<protein>
    <submittedName>
        <fullName evidence="1">Uncharacterized protein</fullName>
    </submittedName>
</protein>
<reference evidence="1 2" key="1">
    <citation type="submission" date="2019-02" db="EMBL/GenBank/DDBJ databases">
        <title>Genome of a new Bacteroidetes strain.</title>
        <authorList>
            <person name="Pitt A."/>
        </authorList>
    </citation>
    <scope>NUCLEOTIDE SEQUENCE [LARGE SCALE GENOMIC DNA]</scope>
    <source>
        <strain evidence="1 2">50C-KIRBA</strain>
    </source>
</reference>
<organism evidence="1 2">
    <name type="scientific">Aquirufa beregesia</name>
    <dbReference type="NCBI Taxonomy" id="2516556"/>
    <lineage>
        <taxon>Bacteria</taxon>
        <taxon>Pseudomonadati</taxon>
        <taxon>Bacteroidota</taxon>
        <taxon>Cytophagia</taxon>
        <taxon>Cytophagales</taxon>
        <taxon>Flectobacillaceae</taxon>
        <taxon>Aquirufa</taxon>
    </lineage>
</organism>
<evidence type="ECO:0000313" key="1">
    <source>
        <dbReference type="EMBL" id="NGZ45511.1"/>
    </source>
</evidence>
<evidence type="ECO:0000313" key="2">
    <source>
        <dbReference type="Proteomes" id="UP001318301"/>
    </source>
</evidence>
<dbReference type="Proteomes" id="UP001318301">
    <property type="component" value="Unassembled WGS sequence"/>
</dbReference>
<accession>A0ABX0EZQ6</accession>
<proteinExistence type="predicted"/>
<keyword evidence="2" id="KW-1185">Reference proteome</keyword>
<dbReference type="EMBL" id="SEWW01000020">
    <property type="protein sequence ID" value="NGZ45511.1"/>
    <property type="molecule type" value="Genomic_DNA"/>
</dbReference>
<gene>
    <name evidence="1" type="ORF">EWU23_13595</name>
</gene>